<comment type="caution">
    <text evidence="6">The sequence shown here is derived from an EMBL/GenBank/DDBJ whole genome shotgun (WGS) entry which is preliminary data.</text>
</comment>
<dbReference type="Gene3D" id="3.40.190.290">
    <property type="match status" value="1"/>
</dbReference>
<comment type="similarity">
    <text evidence="1">Belongs to the LysR transcriptional regulatory family.</text>
</comment>
<dbReference type="SUPFAM" id="SSF53850">
    <property type="entry name" value="Periplasmic binding protein-like II"/>
    <property type="match status" value="1"/>
</dbReference>
<dbReference type="PANTHER" id="PTHR30537:SF3">
    <property type="entry name" value="TRANSCRIPTIONAL REGULATORY PROTEIN"/>
    <property type="match status" value="1"/>
</dbReference>
<dbReference type="Gene3D" id="1.10.10.10">
    <property type="entry name" value="Winged helix-like DNA-binding domain superfamily/Winged helix DNA-binding domain"/>
    <property type="match status" value="1"/>
</dbReference>
<evidence type="ECO:0000256" key="3">
    <source>
        <dbReference type="ARBA" id="ARBA00023125"/>
    </source>
</evidence>
<evidence type="ECO:0000313" key="7">
    <source>
        <dbReference type="Proteomes" id="UP001226574"/>
    </source>
</evidence>
<dbReference type="Pfam" id="PF03466">
    <property type="entry name" value="LysR_substrate"/>
    <property type="match status" value="1"/>
</dbReference>
<evidence type="ECO:0000313" key="6">
    <source>
        <dbReference type="EMBL" id="MDQ9091482.1"/>
    </source>
</evidence>
<dbReference type="InterPro" id="IPR036390">
    <property type="entry name" value="WH_DNA-bd_sf"/>
</dbReference>
<name>A0ABU1BCZ1_PSEHA</name>
<dbReference type="Proteomes" id="UP001226574">
    <property type="component" value="Unassembled WGS sequence"/>
</dbReference>
<keyword evidence="3" id="KW-0238">DNA-binding</keyword>
<dbReference type="InterPro" id="IPR036388">
    <property type="entry name" value="WH-like_DNA-bd_sf"/>
</dbReference>
<dbReference type="InterPro" id="IPR058163">
    <property type="entry name" value="LysR-type_TF_proteobact-type"/>
</dbReference>
<dbReference type="InterPro" id="IPR000847">
    <property type="entry name" value="LysR_HTH_N"/>
</dbReference>
<dbReference type="InterPro" id="IPR005119">
    <property type="entry name" value="LysR_subst-bd"/>
</dbReference>
<evidence type="ECO:0000256" key="4">
    <source>
        <dbReference type="ARBA" id="ARBA00023163"/>
    </source>
</evidence>
<feature type="domain" description="HTH lysR-type" evidence="5">
    <location>
        <begin position="13"/>
        <end position="59"/>
    </location>
</feature>
<sequence length="295" mass="33341">MKHWSEIRTTYFVAQTGSISGAARALGVHRATILRHLDVIEHELGAKVFLRDGKGYQLTELGEDLLRVAKLTDEQFNDFARRAKSQQGELEGEFILTSLDALAHLLMPAVQLFSQKHPKIRIRWLTSAELMKLEYGQAHVAIRTGAKPQDDNYVVLPFSTLSVGLYASERYLQQHGIPNHEADLTKHQFVLADEAPQRLAIVKWFNEVVPPAQIVCTSNNQNLLQHAIVNGVGIGFMQCQFSQLHGNVSRVLPHIQWDFENWVVTHGDLHRSEKIQAFLTILKSDEYHNAIAALK</sequence>
<reference evidence="6 7" key="1">
    <citation type="submission" date="2023-08" db="EMBL/GenBank/DDBJ databases">
        <title>Pseudoalteromonas haloplanktis LL1 genome.</title>
        <authorList>
            <person name="Wu S."/>
        </authorList>
    </citation>
    <scope>NUCLEOTIDE SEQUENCE [LARGE SCALE GENOMIC DNA]</scope>
    <source>
        <strain evidence="6 7">LL1</strain>
    </source>
</reference>
<evidence type="ECO:0000256" key="2">
    <source>
        <dbReference type="ARBA" id="ARBA00023015"/>
    </source>
</evidence>
<accession>A0ABU1BCZ1</accession>
<organism evidence="6 7">
    <name type="scientific">Pseudoalteromonas haloplanktis</name>
    <name type="common">Alteromonas haloplanktis</name>
    <dbReference type="NCBI Taxonomy" id="228"/>
    <lineage>
        <taxon>Bacteria</taxon>
        <taxon>Pseudomonadati</taxon>
        <taxon>Pseudomonadota</taxon>
        <taxon>Gammaproteobacteria</taxon>
        <taxon>Alteromonadales</taxon>
        <taxon>Pseudoalteromonadaceae</taxon>
        <taxon>Pseudoalteromonas</taxon>
    </lineage>
</organism>
<dbReference type="PANTHER" id="PTHR30537">
    <property type="entry name" value="HTH-TYPE TRANSCRIPTIONAL REGULATOR"/>
    <property type="match status" value="1"/>
</dbReference>
<gene>
    <name evidence="6" type="ORF">RC083_07755</name>
</gene>
<keyword evidence="7" id="KW-1185">Reference proteome</keyword>
<evidence type="ECO:0000256" key="1">
    <source>
        <dbReference type="ARBA" id="ARBA00009437"/>
    </source>
</evidence>
<dbReference type="EMBL" id="JAVIFY010000004">
    <property type="protein sequence ID" value="MDQ9091482.1"/>
    <property type="molecule type" value="Genomic_DNA"/>
</dbReference>
<evidence type="ECO:0000259" key="5">
    <source>
        <dbReference type="PROSITE" id="PS50931"/>
    </source>
</evidence>
<dbReference type="SUPFAM" id="SSF46785">
    <property type="entry name" value="Winged helix' DNA-binding domain"/>
    <property type="match status" value="1"/>
</dbReference>
<proteinExistence type="inferred from homology"/>
<protein>
    <submittedName>
        <fullName evidence="6">LysR family transcriptional regulator</fullName>
    </submittedName>
</protein>
<dbReference type="PROSITE" id="PS50931">
    <property type="entry name" value="HTH_LYSR"/>
    <property type="match status" value="1"/>
</dbReference>
<dbReference type="RefSeq" id="WP_138554700.1">
    <property type="nucleotide sequence ID" value="NZ_JAVIFY010000004.1"/>
</dbReference>
<keyword evidence="4" id="KW-0804">Transcription</keyword>
<keyword evidence="2" id="KW-0805">Transcription regulation</keyword>
<dbReference type="Pfam" id="PF00126">
    <property type="entry name" value="HTH_1"/>
    <property type="match status" value="1"/>
</dbReference>